<dbReference type="EMBL" id="JAQQPM010000006">
    <property type="protein sequence ID" value="KAK2072990.1"/>
    <property type="molecule type" value="Genomic_DNA"/>
</dbReference>
<dbReference type="Proteomes" id="UP001217918">
    <property type="component" value="Unassembled WGS sequence"/>
</dbReference>
<evidence type="ECO:0000313" key="3">
    <source>
        <dbReference type="Proteomes" id="UP001217918"/>
    </source>
</evidence>
<dbReference type="AlphaFoldDB" id="A0AAD9MFE7"/>
<feature type="region of interest" description="Disordered" evidence="1">
    <location>
        <begin position="410"/>
        <end position="435"/>
    </location>
</feature>
<evidence type="ECO:0000256" key="1">
    <source>
        <dbReference type="SAM" id="MobiDB-lite"/>
    </source>
</evidence>
<feature type="region of interest" description="Disordered" evidence="1">
    <location>
        <begin position="458"/>
        <end position="480"/>
    </location>
</feature>
<feature type="region of interest" description="Disordered" evidence="1">
    <location>
        <begin position="521"/>
        <end position="566"/>
    </location>
</feature>
<evidence type="ECO:0000313" key="2">
    <source>
        <dbReference type="EMBL" id="KAK2072990.1"/>
    </source>
</evidence>
<feature type="compositionally biased region" description="Basic and acidic residues" evidence="1">
    <location>
        <begin position="288"/>
        <end position="300"/>
    </location>
</feature>
<sequence>MAPFPETRDILITPFQHTKSLVPTGGYNQMKAKHRILWPDEAPGPSEWHYQQQEKADAAAQSSDHVAPDNPAGPVADDHSACPVADGHSADLVADEHSAGLVADEHAAGLVAEHFDGQQYVYAAEGDGHQYGYADEHPYEYADGYQYEYADGYHQYAYAAEGDGGEFDGHQYAAEELDGHQYEYAAEGDGGEFEEPQYDTEEFDGYQYVYAAQCYGGNEETSTPFGNLPDNPEDWSPTPSQFAAFKKHVLDGQSASGDLSQRSTSYAESFDPAYFDLGPEEPAQGQKGAKDAPDASETRVARPRPVGCSAEEEDPRWKLSGATLRAYNLMRGPQDDEDNLMNLVHHYEHDAFHGPSLLHDIHRGQEEMMENPDRRPVYELARPPNVHHQVAPQGYKAEEIEGHNARRNDGWYIANAPDSPVTAPQQHFDSTPAENSPAYRATLESVTAFTLAEASKALSNLPSPPPSTGEAEEDSSEWSVESGQSIFYVHDDDGFVSDGEGDLGYVKPMSPCTFAVLAKGARRWDADHPDRPKVENTGRTRPPSGTVPAKERPDRKTPRPYQYQFDSEDGAQMTGDYSVTQDPSMMWDAPGVCSPGTRAVPGTGFAILFDRMMNLPPGSTERERMGDYHGRVQVEEPQMGDYNGGRVQVEEPQPAGHAETHEVVSNLDLDEPRMTDLGAAPAQHEIPMDWAEHEGPLFDGQPAADANADVDALAELEGRQRYMAKMAADGAYFRDCSEQLEQKLAGLMYNLRLAGQVVPQMEACREGEEKAKAEGEEQAKVEGEEQAKVEGEDQAKCVDPDLAMQLQNMEVAEKRQWDYTVTQARRLYDLQKQVDDAEAALQKVCQTVGMNNPDEVFTAFSEMKQREQAR</sequence>
<feature type="region of interest" description="Disordered" evidence="1">
    <location>
        <begin position="272"/>
        <end position="315"/>
    </location>
</feature>
<gene>
    <name evidence="2" type="ORF">P8C59_007305</name>
</gene>
<keyword evidence="3" id="KW-1185">Reference proteome</keyword>
<proteinExistence type="predicted"/>
<feature type="compositionally biased region" description="Basic and acidic residues" evidence="1">
    <location>
        <begin position="522"/>
        <end position="538"/>
    </location>
</feature>
<feature type="region of interest" description="Disordered" evidence="1">
    <location>
        <begin position="39"/>
        <end position="86"/>
    </location>
</feature>
<comment type="caution">
    <text evidence="2">The sequence shown here is derived from an EMBL/GenBank/DDBJ whole genome shotgun (WGS) entry which is preliminary data.</text>
</comment>
<protein>
    <submittedName>
        <fullName evidence="2">Uncharacterized protein</fullName>
    </submittedName>
</protein>
<feature type="compositionally biased region" description="Polar residues" evidence="1">
    <location>
        <begin position="422"/>
        <end position="434"/>
    </location>
</feature>
<accession>A0AAD9MFE7</accession>
<name>A0AAD9MFE7_9PEZI</name>
<reference evidence="2" key="1">
    <citation type="journal article" date="2023" name="Mol. Plant Microbe Interact.">
        <title>Elucidating the Obligate Nature and Biological Capacity of an Invasive Fungal Corn Pathogen.</title>
        <authorList>
            <person name="MacCready J.S."/>
            <person name="Roggenkamp E.M."/>
            <person name="Gdanetz K."/>
            <person name="Chilvers M.I."/>
        </authorList>
    </citation>
    <scope>NUCLEOTIDE SEQUENCE</scope>
    <source>
        <strain evidence="2">PM02</strain>
    </source>
</reference>
<organism evidence="2 3">
    <name type="scientific">Phyllachora maydis</name>
    <dbReference type="NCBI Taxonomy" id="1825666"/>
    <lineage>
        <taxon>Eukaryota</taxon>
        <taxon>Fungi</taxon>
        <taxon>Dikarya</taxon>
        <taxon>Ascomycota</taxon>
        <taxon>Pezizomycotina</taxon>
        <taxon>Sordariomycetes</taxon>
        <taxon>Sordariomycetidae</taxon>
        <taxon>Phyllachorales</taxon>
        <taxon>Phyllachoraceae</taxon>
        <taxon>Phyllachora</taxon>
    </lineage>
</organism>